<dbReference type="EMBL" id="LT629732">
    <property type="protein sequence ID" value="SDS38732.1"/>
    <property type="molecule type" value="Genomic_DNA"/>
</dbReference>
<feature type="transmembrane region" description="Helical" evidence="7">
    <location>
        <begin position="47"/>
        <end position="67"/>
    </location>
</feature>
<keyword evidence="5 7" id="KW-1133">Transmembrane helix</keyword>
<feature type="domain" description="Major facilitator superfamily (MFS) profile" evidence="8">
    <location>
        <begin position="13"/>
        <end position="444"/>
    </location>
</feature>
<dbReference type="SUPFAM" id="SSF103473">
    <property type="entry name" value="MFS general substrate transporter"/>
    <property type="match status" value="1"/>
</dbReference>
<reference evidence="9 10" key="1">
    <citation type="submission" date="2016-10" db="EMBL/GenBank/DDBJ databases">
        <authorList>
            <person name="de Groot N.N."/>
        </authorList>
    </citation>
    <scope>NUCLEOTIDE SEQUENCE [LARGE SCALE GENOMIC DNA]</scope>
    <source>
        <strain evidence="9 10">DSM 22024</strain>
    </source>
</reference>
<dbReference type="InterPro" id="IPR036259">
    <property type="entry name" value="MFS_trans_sf"/>
</dbReference>
<dbReference type="PANTHER" id="PTHR42718:SF46">
    <property type="entry name" value="BLR6921 PROTEIN"/>
    <property type="match status" value="1"/>
</dbReference>
<organism evidence="9 10">
    <name type="scientific">Actinopolymorpha singaporensis</name>
    <dbReference type="NCBI Taxonomy" id="117157"/>
    <lineage>
        <taxon>Bacteria</taxon>
        <taxon>Bacillati</taxon>
        <taxon>Actinomycetota</taxon>
        <taxon>Actinomycetes</taxon>
        <taxon>Propionibacteriales</taxon>
        <taxon>Actinopolymorphaceae</taxon>
        <taxon>Actinopolymorpha</taxon>
    </lineage>
</organism>
<dbReference type="PANTHER" id="PTHR42718">
    <property type="entry name" value="MAJOR FACILITATOR SUPERFAMILY MULTIDRUG TRANSPORTER MFSC"/>
    <property type="match status" value="1"/>
</dbReference>
<evidence type="ECO:0000259" key="8">
    <source>
        <dbReference type="PROSITE" id="PS50850"/>
    </source>
</evidence>
<dbReference type="Gene3D" id="1.20.1720.10">
    <property type="entry name" value="Multidrug resistance protein D"/>
    <property type="match status" value="1"/>
</dbReference>
<feature type="transmembrane region" description="Helical" evidence="7">
    <location>
        <begin position="269"/>
        <end position="291"/>
    </location>
</feature>
<dbReference type="Proteomes" id="UP000198983">
    <property type="component" value="Chromosome I"/>
</dbReference>
<evidence type="ECO:0000256" key="7">
    <source>
        <dbReference type="SAM" id="Phobius"/>
    </source>
</evidence>
<evidence type="ECO:0000256" key="6">
    <source>
        <dbReference type="ARBA" id="ARBA00023136"/>
    </source>
</evidence>
<proteinExistence type="predicted"/>
<dbReference type="InterPro" id="IPR020846">
    <property type="entry name" value="MFS_dom"/>
</dbReference>
<dbReference type="OrthoDB" id="4668943at2"/>
<evidence type="ECO:0000256" key="4">
    <source>
        <dbReference type="ARBA" id="ARBA00022692"/>
    </source>
</evidence>
<evidence type="ECO:0000256" key="1">
    <source>
        <dbReference type="ARBA" id="ARBA00004651"/>
    </source>
</evidence>
<feature type="transmembrane region" description="Helical" evidence="7">
    <location>
        <begin position="79"/>
        <end position="102"/>
    </location>
</feature>
<dbReference type="RefSeq" id="WP_092653469.1">
    <property type="nucleotide sequence ID" value="NZ_LT629732.1"/>
</dbReference>
<keyword evidence="6 7" id="KW-0472">Membrane</keyword>
<evidence type="ECO:0000256" key="3">
    <source>
        <dbReference type="ARBA" id="ARBA00022475"/>
    </source>
</evidence>
<dbReference type="STRING" id="117157.SAMN04489717_2532"/>
<keyword evidence="4 7" id="KW-0812">Transmembrane</keyword>
<gene>
    <name evidence="9" type="ORF">SAMN04489717_2532</name>
</gene>
<dbReference type="GO" id="GO:0022857">
    <property type="term" value="F:transmembrane transporter activity"/>
    <property type="evidence" value="ECO:0007669"/>
    <property type="project" value="InterPro"/>
</dbReference>
<feature type="transmembrane region" description="Helical" evidence="7">
    <location>
        <begin position="200"/>
        <end position="223"/>
    </location>
</feature>
<feature type="transmembrane region" description="Helical" evidence="7">
    <location>
        <begin position="138"/>
        <end position="156"/>
    </location>
</feature>
<name>A0A1H1RST3_9ACTN</name>
<evidence type="ECO:0000256" key="2">
    <source>
        <dbReference type="ARBA" id="ARBA00022448"/>
    </source>
</evidence>
<feature type="transmembrane region" description="Helical" evidence="7">
    <location>
        <begin position="357"/>
        <end position="376"/>
    </location>
</feature>
<comment type="subcellular location">
    <subcellularLocation>
        <location evidence="1">Cell membrane</location>
        <topology evidence="1">Multi-pass membrane protein</topology>
    </subcellularLocation>
</comment>
<keyword evidence="10" id="KW-1185">Reference proteome</keyword>
<dbReference type="GO" id="GO:0005886">
    <property type="term" value="C:plasma membrane"/>
    <property type="evidence" value="ECO:0007669"/>
    <property type="project" value="UniProtKB-SubCell"/>
</dbReference>
<accession>A0A1H1RST3</accession>
<feature type="transmembrane region" description="Helical" evidence="7">
    <location>
        <begin position="388"/>
        <end position="414"/>
    </location>
</feature>
<dbReference type="InterPro" id="IPR011701">
    <property type="entry name" value="MFS"/>
</dbReference>
<protein>
    <submittedName>
        <fullName evidence="9">Major Facilitator Superfamily protein</fullName>
    </submittedName>
</protein>
<keyword evidence="2" id="KW-0813">Transport</keyword>
<sequence length="444" mass="44140">MGNRAAESGSGSAAVALCGVQFVDVLGVTVVVTALPRMLADLGATPAAGTVVVTAYAMFFGGLLMVASRIGDRLGHRRVVLAALTLFAAASVLGALAGSVWMLASARALQGAAAAASVPSALRLLTTVVPEGPVRRRAVAGWSAAGATAGASGFFVGGVLTEVVSWRAVFWLNIVLAAGLAAGIVGTIPRDHSGASEDRIGWWSSLLLTGGAMGVVAGTTMLGEGRSRALAVAVTVLGLLAAAGFVLLERRLRRPLVARAAWRSSGLRWGAFGSFFVTATTSSSVIVATLYLQGKLGLTPLRAATLLVSFSILAVVGSTLSPRLVAVLGWSHTVSAGLGVVAVGTLVFVVWPQVTGIGLAAAISGLGIGITSVAANDMGTTVDVHLKGTAAGVLNTAAQLGAAVGVAAIGLIATTNQPRVAWLVVAALAAGAAVATASSRVGGR</sequence>
<evidence type="ECO:0000256" key="5">
    <source>
        <dbReference type="ARBA" id="ARBA00022989"/>
    </source>
</evidence>
<feature type="transmembrane region" description="Helical" evidence="7">
    <location>
        <begin position="12"/>
        <end position="35"/>
    </location>
</feature>
<dbReference type="Pfam" id="PF07690">
    <property type="entry name" value="MFS_1"/>
    <property type="match status" value="1"/>
</dbReference>
<feature type="transmembrane region" description="Helical" evidence="7">
    <location>
        <begin position="327"/>
        <end position="351"/>
    </location>
</feature>
<dbReference type="PROSITE" id="PS50850">
    <property type="entry name" value="MFS"/>
    <property type="match status" value="1"/>
</dbReference>
<feature type="transmembrane region" description="Helical" evidence="7">
    <location>
        <begin position="420"/>
        <end position="438"/>
    </location>
</feature>
<evidence type="ECO:0000313" key="10">
    <source>
        <dbReference type="Proteomes" id="UP000198983"/>
    </source>
</evidence>
<keyword evidence="3" id="KW-1003">Cell membrane</keyword>
<feature type="transmembrane region" description="Helical" evidence="7">
    <location>
        <begin position="229"/>
        <end position="248"/>
    </location>
</feature>
<feature type="transmembrane region" description="Helical" evidence="7">
    <location>
        <begin position="303"/>
        <end position="320"/>
    </location>
</feature>
<feature type="transmembrane region" description="Helical" evidence="7">
    <location>
        <begin position="168"/>
        <end position="188"/>
    </location>
</feature>
<dbReference type="AlphaFoldDB" id="A0A1H1RST3"/>
<dbReference type="Gene3D" id="1.20.1250.20">
    <property type="entry name" value="MFS general substrate transporter like domains"/>
    <property type="match status" value="1"/>
</dbReference>
<evidence type="ECO:0000313" key="9">
    <source>
        <dbReference type="EMBL" id="SDS38732.1"/>
    </source>
</evidence>